<comment type="caution">
    <text evidence="3">The sequence shown here is derived from an EMBL/GenBank/DDBJ whole genome shotgun (WGS) entry which is preliminary data.</text>
</comment>
<evidence type="ECO:0000259" key="2">
    <source>
        <dbReference type="Pfam" id="PF01345"/>
    </source>
</evidence>
<accession>A0A0G1VNE4</accession>
<dbReference type="EMBL" id="LCPV01000007">
    <property type="protein sequence ID" value="KKW07800.1"/>
    <property type="molecule type" value="Genomic_DNA"/>
</dbReference>
<dbReference type="AlphaFoldDB" id="A0A0G1VNE4"/>
<feature type="transmembrane region" description="Helical" evidence="1">
    <location>
        <begin position="71"/>
        <end position="93"/>
    </location>
</feature>
<keyword evidence="1" id="KW-0812">Transmembrane</keyword>
<evidence type="ECO:0000313" key="4">
    <source>
        <dbReference type="Proteomes" id="UP000034589"/>
    </source>
</evidence>
<protein>
    <recommendedName>
        <fullName evidence="2">DUF11 domain-containing protein</fullName>
    </recommendedName>
</protein>
<proteinExistence type="predicted"/>
<dbReference type="Proteomes" id="UP000034589">
    <property type="component" value="Unassembled WGS sequence"/>
</dbReference>
<evidence type="ECO:0000256" key="1">
    <source>
        <dbReference type="SAM" id="Phobius"/>
    </source>
</evidence>
<gene>
    <name evidence="3" type="ORF">UY39_C0007G0010</name>
</gene>
<keyword evidence="1" id="KW-1133">Transmembrane helix</keyword>
<organism evidence="3 4">
    <name type="scientific">Candidatus Kaiserbacteria bacterium GW2011_GWC2_49_12</name>
    <dbReference type="NCBI Taxonomy" id="1618675"/>
    <lineage>
        <taxon>Bacteria</taxon>
        <taxon>Candidatus Kaiseribacteriota</taxon>
    </lineage>
</organism>
<sequence length="649" mass="68134">MKPDAEHDEEKIERLRRAMYSRKLSANLKDKPRHALETTRPIVGEDWRRPEQQAVSTIVAPRTIGLARTALRWMLVASIVFFLVALAFFGYYFTFGGGALSASPNNIGIVVSGPVQVASGEPTQLQITVTNRNRVPLQYADLVITYPSGTRSPVDLSTDLASQRISLGTIESGGQRQGTVSAVFAGSGGAAANVKVDLEYRIEGSSAIFVASSEYVTTFSSSALSVSVDGNVETVSGQPVEFTVTVSSNAAAPVRDVLLNINSPFGFTFVTATPKPSSSGLWELGDIAPGAQRQIVVRGILTGESGDERVFRFAAGTRKTPQEEKISALLAENSFDMHIAEAFLGLSISVDGRTGASVAAAPGETVNVSIGWRNNLSTAITDAVIVARLSGIQINGETVTVPRGFFRSSDGSVIWDKTTTGGSLASMPSGASGVVDFSFRVPDSATLETIRNPSLTVTVNAAGKRVSEGDVPQNLQSTAAQRIAVASALTVAAQGLYYANPFGSVGPLPPQAEAETTYAIVLTLTNTTNTILNARLTATLPPYVRWIGIYSPASENLVFNQNDGAVTWNIGTIDAGVGVGGTLPRQAAIAIGFTPSTSQVGQEPVLLQNITLTGTDAATGDSVSRILSNITTNIAGDPGFNSTQATVIR</sequence>
<keyword evidence="1" id="KW-0472">Membrane</keyword>
<dbReference type="InterPro" id="IPR001434">
    <property type="entry name" value="OmcB-like_DUF11"/>
</dbReference>
<dbReference type="PANTHER" id="PTHR35902:SF3">
    <property type="entry name" value="NPCBM-ASSOCIATED, NEW3 DOMAIN OF ALPHA-GALACTOSIDASE"/>
    <property type="match status" value="1"/>
</dbReference>
<dbReference type="Pfam" id="PF01345">
    <property type="entry name" value="DUF11"/>
    <property type="match status" value="1"/>
</dbReference>
<feature type="domain" description="DUF11" evidence="2">
    <location>
        <begin position="231"/>
        <end position="301"/>
    </location>
</feature>
<dbReference type="PANTHER" id="PTHR35902">
    <property type="entry name" value="S-LAYER DOMAIN-LIKE PROTEIN-RELATED"/>
    <property type="match status" value="1"/>
</dbReference>
<dbReference type="PATRIC" id="fig|1618675.3.peg.121"/>
<reference evidence="3 4" key="1">
    <citation type="journal article" date="2015" name="Nature">
        <title>rRNA introns, odd ribosomes, and small enigmatic genomes across a large radiation of phyla.</title>
        <authorList>
            <person name="Brown C.T."/>
            <person name="Hug L.A."/>
            <person name="Thomas B.C."/>
            <person name="Sharon I."/>
            <person name="Castelle C.J."/>
            <person name="Singh A."/>
            <person name="Wilkins M.J."/>
            <person name="Williams K.H."/>
            <person name="Banfield J.F."/>
        </authorList>
    </citation>
    <scope>NUCLEOTIDE SEQUENCE [LARGE SCALE GENOMIC DNA]</scope>
</reference>
<name>A0A0G1VNE4_9BACT</name>
<evidence type="ECO:0000313" key="3">
    <source>
        <dbReference type="EMBL" id="KKW07800.1"/>
    </source>
</evidence>